<dbReference type="InterPro" id="IPR019540">
    <property type="entry name" value="PtdIno-glycan_biosynth_class_S"/>
</dbReference>
<reference evidence="1" key="1">
    <citation type="journal article" date="2015" name="Sci. Rep.">
        <title>Tissue- and time-dependent transcription in Ixodes ricinus salivary glands and midguts when blood feeding on the vertebrate host.</title>
        <authorList>
            <person name="Kotsyfakis M."/>
            <person name="Schwarz A."/>
            <person name="Erhart J."/>
            <person name="Ribeiro J.M."/>
        </authorList>
    </citation>
    <scope>NUCLEOTIDE SEQUENCE</scope>
    <source>
        <tissue evidence="1">Salivary gland and midgut</tissue>
    </source>
</reference>
<dbReference type="UniPathway" id="UPA00196"/>
<dbReference type="EMBL" id="GANP01013944">
    <property type="protein sequence ID" value="JAB70524.1"/>
    <property type="molecule type" value="mRNA"/>
</dbReference>
<name>V5H0V3_IXORI</name>
<accession>V5H0V3</accession>
<proteinExistence type="evidence at transcript level"/>
<dbReference type="Pfam" id="PF10510">
    <property type="entry name" value="PIG-S"/>
    <property type="match status" value="1"/>
</dbReference>
<dbReference type="GO" id="GO:0006506">
    <property type="term" value="P:GPI anchor biosynthetic process"/>
    <property type="evidence" value="ECO:0007669"/>
    <property type="project" value="UniProtKB-UniPathway"/>
</dbReference>
<sequence>MRSIFQVFLGQLRLLMGLPDTRPKEGLHVMDGSVCSDLGVDFLLRRRTQDLLVHVRFLLVFTVSAAQHHL</sequence>
<dbReference type="AlphaFoldDB" id="V5H0V3"/>
<evidence type="ECO:0000313" key="1">
    <source>
        <dbReference type="EMBL" id="JAB70524.1"/>
    </source>
</evidence>
<organism evidence="1">
    <name type="scientific">Ixodes ricinus</name>
    <name type="common">Common tick</name>
    <name type="synonym">Acarus ricinus</name>
    <dbReference type="NCBI Taxonomy" id="34613"/>
    <lineage>
        <taxon>Eukaryota</taxon>
        <taxon>Metazoa</taxon>
        <taxon>Ecdysozoa</taxon>
        <taxon>Arthropoda</taxon>
        <taxon>Chelicerata</taxon>
        <taxon>Arachnida</taxon>
        <taxon>Acari</taxon>
        <taxon>Parasitiformes</taxon>
        <taxon>Ixodida</taxon>
        <taxon>Ixodoidea</taxon>
        <taxon>Ixodidae</taxon>
        <taxon>Ixodinae</taxon>
        <taxon>Ixodes</taxon>
    </lineage>
</organism>
<dbReference type="GO" id="GO:0042765">
    <property type="term" value="C:GPI-anchor transamidase complex"/>
    <property type="evidence" value="ECO:0007669"/>
    <property type="project" value="InterPro"/>
</dbReference>
<dbReference type="GO" id="GO:0016255">
    <property type="term" value="P:attachment of GPI anchor to protein"/>
    <property type="evidence" value="ECO:0007669"/>
    <property type="project" value="InterPro"/>
</dbReference>
<protein>
    <submittedName>
        <fullName evidence="1">Putative secreted protein</fullName>
    </submittedName>
</protein>